<sequence length="321" mass="37016">MILVGCIGTVIATISFFENVLLFYVFAHSRILRKRSLLYLTCLSVCDIFISISYIGIMSIQVYADYYHSFALFKLWHDYLCVTFAISHITICSASFLIIAATFERYLQMNVSNRCAVLFRFIKNHQKGVVIIAFFLGIIFRGTIFFEIQIFYIEGCEGFASMGVRLTELARNQYFDGIWRFWVRRIATVFVPFFVLAYCNAAIVYKLHKSNREQVIKSFAFCPLMGSRANICQEKTRLRTATRMLIMVVTCYLIANIIDVFIASWEYIDGESLRNFGEFYTIATDTSSLLSVLSASLRLPIYIANDEVIRHEVIIIYLLQG</sequence>
<evidence type="ECO:0000256" key="1">
    <source>
        <dbReference type="ARBA" id="ARBA00004370"/>
    </source>
</evidence>
<evidence type="ECO:0000256" key="2">
    <source>
        <dbReference type="ARBA" id="ARBA00022692"/>
    </source>
</evidence>
<dbReference type="GO" id="GO:0016020">
    <property type="term" value="C:membrane"/>
    <property type="evidence" value="ECO:0007669"/>
    <property type="project" value="UniProtKB-SubCell"/>
</dbReference>
<dbReference type="STRING" id="318479.A0A0N4U400"/>
<keyword evidence="4 5" id="KW-0472">Membrane</keyword>
<protein>
    <submittedName>
        <fullName evidence="10">G_PROTEIN_RECEP_F1_2 domain-containing protein</fullName>
    </submittedName>
</protein>
<accession>A0A0N4U400</accession>
<dbReference type="Proteomes" id="UP000038040">
    <property type="component" value="Unplaced"/>
</dbReference>
<dbReference type="SUPFAM" id="SSF81321">
    <property type="entry name" value="Family A G protein-coupled receptor-like"/>
    <property type="match status" value="1"/>
</dbReference>
<evidence type="ECO:0000313" key="10">
    <source>
        <dbReference type="WBParaSite" id="DME_0000147901-mRNA-1"/>
    </source>
</evidence>
<dbReference type="PROSITE" id="PS50262">
    <property type="entry name" value="G_PROTEIN_RECEP_F1_2"/>
    <property type="match status" value="1"/>
</dbReference>
<feature type="transmembrane region" description="Helical" evidence="5">
    <location>
        <begin position="244"/>
        <end position="265"/>
    </location>
</feature>
<dbReference type="InterPro" id="IPR017452">
    <property type="entry name" value="GPCR_Rhodpsn_7TM"/>
</dbReference>
<evidence type="ECO:0000313" key="8">
    <source>
        <dbReference type="Proteomes" id="UP000038040"/>
    </source>
</evidence>
<reference evidence="10" key="1">
    <citation type="submission" date="2017-02" db="UniProtKB">
        <authorList>
            <consortium name="WormBaseParasite"/>
        </authorList>
    </citation>
    <scope>IDENTIFICATION</scope>
</reference>
<dbReference type="PANTHER" id="PTHR46709:SF8">
    <property type="entry name" value="G-PROTEIN COUPLED RECEPTORS FAMILY 1 PROFILE DOMAIN-CONTAINING PROTEIN"/>
    <property type="match status" value="1"/>
</dbReference>
<dbReference type="Proteomes" id="UP000274756">
    <property type="component" value="Unassembled WGS sequence"/>
</dbReference>
<dbReference type="EMBL" id="UYYG01001153">
    <property type="protein sequence ID" value="VDN55866.1"/>
    <property type="molecule type" value="Genomic_DNA"/>
</dbReference>
<keyword evidence="3 5" id="KW-1133">Transmembrane helix</keyword>
<evidence type="ECO:0000256" key="4">
    <source>
        <dbReference type="ARBA" id="ARBA00023136"/>
    </source>
</evidence>
<evidence type="ECO:0000259" key="6">
    <source>
        <dbReference type="PROSITE" id="PS50262"/>
    </source>
</evidence>
<dbReference type="WBParaSite" id="DME_0000147901-mRNA-1">
    <property type="protein sequence ID" value="DME_0000147901-mRNA-1"/>
    <property type="gene ID" value="DME_0000147901"/>
</dbReference>
<evidence type="ECO:0000313" key="9">
    <source>
        <dbReference type="Proteomes" id="UP000274756"/>
    </source>
</evidence>
<feature type="transmembrane region" description="Helical" evidence="5">
    <location>
        <begin position="6"/>
        <end position="26"/>
    </location>
</feature>
<reference evidence="7 9" key="2">
    <citation type="submission" date="2018-11" db="EMBL/GenBank/DDBJ databases">
        <authorList>
            <consortium name="Pathogen Informatics"/>
        </authorList>
    </citation>
    <scope>NUCLEOTIDE SEQUENCE [LARGE SCALE GENOMIC DNA]</scope>
</reference>
<name>A0A0N4U400_DRAME</name>
<feature type="transmembrane region" description="Helical" evidence="5">
    <location>
        <begin position="38"/>
        <end position="64"/>
    </location>
</feature>
<feature type="domain" description="G-protein coupled receptors family 1 profile" evidence="6">
    <location>
        <begin position="18"/>
        <end position="302"/>
    </location>
</feature>
<keyword evidence="2 5" id="KW-0812">Transmembrane</keyword>
<evidence type="ECO:0000256" key="5">
    <source>
        <dbReference type="SAM" id="Phobius"/>
    </source>
</evidence>
<organism evidence="8 10">
    <name type="scientific">Dracunculus medinensis</name>
    <name type="common">Guinea worm</name>
    <dbReference type="NCBI Taxonomy" id="318479"/>
    <lineage>
        <taxon>Eukaryota</taxon>
        <taxon>Metazoa</taxon>
        <taxon>Ecdysozoa</taxon>
        <taxon>Nematoda</taxon>
        <taxon>Chromadorea</taxon>
        <taxon>Rhabditida</taxon>
        <taxon>Spirurina</taxon>
        <taxon>Dracunculoidea</taxon>
        <taxon>Dracunculidae</taxon>
        <taxon>Dracunculus</taxon>
    </lineage>
</organism>
<comment type="subcellular location">
    <subcellularLocation>
        <location evidence="1">Membrane</location>
    </subcellularLocation>
</comment>
<feature type="transmembrane region" description="Helical" evidence="5">
    <location>
        <begin position="84"/>
        <end position="107"/>
    </location>
</feature>
<proteinExistence type="predicted"/>
<dbReference type="PANTHER" id="PTHR46709">
    <property type="entry name" value="PROTEIN CBG23488-RELATED"/>
    <property type="match status" value="1"/>
</dbReference>
<evidence type="ECO:0000256" key="3">
    <source>
        <dbReference type="ARBA" id="ARBA00022989"/>
    </source>
</evidence>
<evidence type="ECO:0000313" key="7">
    <source>
        <dbReference type="EMBL" id="VDN55866.1"/>
    </source>
</evidence>
<dbReference type="Gene3D" id="1.20.1070.10">
    <property type="entry name" value="Rhodopsin 7-helix transmembrane proteins"/>
    <property type="match status" value="1"/>
</dbReference>
<keyword evidence="9" id="KW-1185">Reference proteome</keyword>
<dbReference type="AlphaFoldDB" id="A0A0N4U400"/>
<feature type="transmembrane region" description="Helical" evidence="5">
    <location>
        <begin position="128"/>
        <end position="152"/>
    </location>
</feature>
<feature type="transmembrane region" description="Helical" evidence="5">
    <location>
        <begin position="186"/>
        <end position="207"/>
    </location>
</feature>
<dbReference type="CDD" id="cd14978">
    <property type="entry name" value="7tmA_FMRFamide_R-like"/>
    <property type="match status" value="1"/>
</dbReference>
<dbReference type="OrthoDB" id="5799915at2759"/>
<gene>
    <name evidence="7" type="ORF">DME_LOCUS5839</name>
</gene>